<gene>
    <name evidence="3" type="ORF">EJ04DRAFT_604586</name>
</gene>
<proteinExistence type="predicted"/>
<feature type="region of interest" description="Disordered" evidence="1">
    <location>
        <begin position="1"/>
        <end position="26"/>
    </location>
</feature>
<dbReference type="Proteomes" id="UP000799444">
    <property type="component" value="Unassembled WGS sequence"/>
</dbReference>
<evidence type="ECO:0000313" key="3">
    <source>
        <dbReference type="EMBL" id="KAF2739947.1"/>
    </source>
</evidence>
<dbReference type="Pfam" id="PF25482">
    <property type="entry name" value="DUF7905"/>
    <property type="match status" value="1"/>
</dbReference>
<evidence type="ECO:0000313" key="4">
    <source>
        <dbReference type="Proteomes" id="UP000799444"/>
    </source>
</evidence>
<feature type="compositionally biased region" description="Basic and acidic residues" evidence="1">
    <location>
        <begin position="10"/>
        <end position="22"/>
    </location>
</feature>
<keyword evidence="4" id="KW-1185">Reference proteome</keyword>
<comment type="caution">
    <text evidence="3">The sequence shown here is derived from an EMBL/GenBank/DDBJ whole genome shotgun (WGS) entry which is preliminary data.</text>
</comment>
<dbReference type="EMBL" id="ML996102">
    <property type="protein sequence ID" value="KAF2739947.1"/>
    <property type="molecule type" value="Genomic_DNA"/>
</dbReference>
<dbReference type="OrthoDB" id="4739136at2759"/>
<evidence type="ECO:0000259" key="2">
    <source>
        <dbReference type="Pfam" id="PF25482"/>
    </source>
</evidence>
<organism evidence="3 4">
    <name type="scientific">Polyplosphaeria fusca</name>
    <dbReference type="NCBI Taxonomy" id="682080"/>
    <lineage>
        <taxon>Eukaryota</taxon>
        <taxon>Fungi</taxon>
        <taxon>Dikarya</taxon>
        <taxon>Ascomycota</taxon>
        <taxon>Pezizomycotina</taxon>
        <taxon>Dothideomycetes</taxon>
        <taxon>Pleosporomycetidae</taxon>
        <taxon>Pleosporales</taxon>
        <taxon>Tetraplosphaeriaceae</taxon>
        <taxon>Polyplosphaeria</taxon>
    </lineage>
</organism>
<feature type="region of interest" description="Disordered" evidence="1">
    <location>
        <begin position="402"/>
        <end position="428"/>
    </location>
</feature>
<accession>A0A9P4V4V1</accession>
<evidence type="ECO:0000256" key="1">
    <source>
        <dbReference type="SAM" id="MobiDB-lite"/>
    </source>
</evidence>
<dbReference type="AlphaFoldDB" id="A0A9P4V4V1"/>
<reference evidence="3" key="1">
    <citation type="journal article" date="2020" name="Stud. Mycol.">
        <title>101 Dothideomycetes genomes: a test case for predicting lifestyles and emergence of pathogens.</title>
        <authorList>
            <person name="Haridas S."/>
            <person name="Albert R."/>
            <person name="Binder M."/>
            <person name="Bloem J."/>
            <person name="Labutti K."/>
            <person name="Salamov A."/>
            <person name="Andreopoulos B."/>
            <person name="Baker S."/>
            <person name="Barry K."/>
            <person name="Bills G."/>
            <person name="Bluhm B."/>
            <person name="Cannon C."/>
            <person name="Castanera R."/>
            <person name="Culley D."/>
            <person name="Daum C."/>
            <person name="Ezra D."/>
            <person name="Gonzalez J."/>
            <person name="Henrissat B."/>
            <person name="Kuo A."/>
            <person name="Liang C."/>
            <person name="Lipzen A."/>
            <person name="Lutzoni F."/>
            <person name="Magnuson J."/>
            <person name="Mondo S."/>
            <person name="Nolan M."/>
            <person name="Ohm R."/>
            <person name="Pangilinan J."/>
            <person name="Park H.-J."/>
            <person name="Ramirez L."/>
            <person name="Alfaro M."/>
            <person name="Sun H."/>
            <person name="Tritt A."/>
            <person name="Yoshinaga Y."/>
            <person name="Zwiers L.-H."/>
            <person name="Turgeon B."/>
            <person name="Goodwin S."/>
            <person name="Spatafora J."/>
            <person name="Crous P."/>
            <person name="Grigoriev I."/>
        </authorList>
    </citation>
    <scope>NUCLEOTIDE SEQUENCE</scope>
    <source>
        <strain evidence="3">CBS 125425</strain>
    </source>
</reference>
<name>A0A9P4V4V1_9PLEO</name>
<feature type="domain" description="DUF7905" evidence="2">
    <location>
        <begin position="286"/>
        <end position="609"/>
    </location>
</feature>
<protein>
    <recommendedName>
        <fullName evidence="2">DUF7905 domain-containing protein</fullName>
    </recommendedName>
</protein>
<sequence>MSASRSGYPPDKRGVPRYDRKPNRSILVPPEIRPDVVKLTLQDLTRKLKTETGCDVVPHFGGHSKLTSFDIFGAGTGPERAVKSLNEWIATASTKSAASSAWAKMPAFDPNKWYYNEIDIMEQNRKQVFKGAVPQENRPGFRKLVDWPEDLLNDFNIFPTDALLFGHKLEHLDSIRVEEEVFISLSGNKDRPWELEIQGYDARHVEQGAQRYRTMIEKVRIRKLGGLDANTVNIVLDAGEGDQIQLQRPDDWWPTKGGIVPRLIYNNTMDPPGSFRYHSRSYSDEVASVLTSVCRTLDTLRFEQGSYDFAVRLGCVGLEGLSENEVNKKYPLKAFLKSIDSDIVSPKIKDWAFDSTIGDQVLSRLMSATQLLEPTSNAGGFYGFAPTSLEDTRPTLRGTWVLHDPNARPPPTLSSGRPSVRGAGNENRDELPARQLIVVQIDWTEDPEDNDKYEKMDPKFFKLPAKTQDLLDVNLYELGGGRAWHFGIRKMLSVPKSSLSPVIVNFAKSVQLARNYAPTTKSGQSFAVWNTTPSTKIFNGRLDKVYNFGIRGTSYLVEYQAMWYPKGGLPCWGLSVRHKEWPTHLAPLASLRTGCSVYFDNTVKTFFPDNGVSSDTVDHLESSLDKLKLGKQQSLSVLEHEWRGFKNGMEYLMYKLMLLSQVVYSGEVDDPARGVSLMD</sequence>
<dbReference type="InterPro" id="IPR057227">
    <property type="entry name" value="DUF7905"/>
</dbReference>